<evidence type="ECO:0000313" key="2">
    <source>
        <dbReference type="EMBL" id="NYD38130.1"/>
    </source>
</evidence>
<name>A0A7Y9DZA3_9PSEU</name>
<evidence type="ECO:0000256" key="1">
    <source>
        <dbReference type="SAM" id="Phobius"/>
    </source>
</evidence>
<keyword evidence="1" id="KW-0812">Transmembrane</keyword>
<protein>
    <submittedName>
        <fullName evidence="2">Uncharacterized protein</fullName>
    </submittedName>
</protein>
<keyword evidence="3" id="KW-1185">Reference proteome</keyword>
<dbReference type="EMBL" id="JACCBN010000001">
    <property type="protein sequence ID" value="NYD38130.1"/>
    <property type="molecule type" value="Genomic_DNA"/>
</dbReference>
<proteinExistence type="predicted"/>
<evidence type="ECO:0000313" key="3">
    <source>
        <dbReference type="Proteomes" id="UP000535890"/>
    </source>
</evidence>
<keyword evidence="1" id="KW-1133">Transmembrane helix</keyword>
<dbReference type="RefSeq" id="WP_179795618.1">
    <property type="nucleotide sequence ID" value="NZ_BAABHP010000020.1"/>
</dbReference>
<dbReference type="AlphaFoldDB" id="A0A7Y9DZA3"/>
<keyword evidence="1" id="KW-0472">Membrane</keyword>
<feature type="transmembrane region" description="Helical" evidence="1">
    <location>
        <begin position="27"/>
        <end position="49"/>
    </location>
</feature>
<organism evidence="2 3">
    <name type="scientific">Actinomycetospora corticicola</name>
    <dbReference type="NCBI Taxonomy" id="663602"/>
    <lineage>
        <taxon>Bacteria</taxon>
        <taxon>Bacillati</taxon>
        <taxon>Actinomycetota</taxon>
        <taxon>Actinomycetes</taxon>
        <taxon>Pseudonocardiales</taxon>
        <taxon>Pseudonocardiaceae</taxon>
        <taxon>Actinomycetospora</taxon>
    </lineage>
</organism>
<accession>A0A7Y9DZA3</accession>
<dbReference type="Proteomes" id="UP000535890">
    <property type="component" value="Unassembled WGS sequence"/>
</dbReference>
<gene>
    <name evidence="2" type="ORF">BJ983_004232</name>
</gene>
<reference evidence="2 3" key="1">
    <citation type="submission" date="2020-07" db="EMBL/GenBank/DDBJ databases">
        <title>Sequencing the genomes of 1000 actinobacteria strains.</title>
        <authorList>
            <person name="Klenk H.-P."/>
        </authorList>
    </citation>
    <scope>NUCLEOTIDE SEQUENCE [LARGE SCALE GENOMIC DNA]</scope>
    <source>
        <strain evidence="2 3">DSM 45772</strain>
    </source>
</reference>
<comment type="caution">
    <text evidence="2">The sequence shown here is derived from an EMBL/GenBank/DDBJ whole genome shotgun (WGS) entry which is preliminary data.</text>
</comment>
<sequence>MPIRTRRGRSGAYRALWEWPLHSPARLVLVLAVAALVVVGLTALSGWLAPRPAGSGTALGPVPEAPTVTVAPPVATPPPELTPTTLPLSAAPQSALGVAQRWATAWADHPAGTTAAQWSDRLRPYTTDEYLPTLADVDPANVPGTRVTGLPRAVEVRPDSVRVQVPTDAVTLQLLLVQTAPGDWRVAGYDRAG</sequence>